<accession>A0A6L2ZWU6</accession>
<evidence type="ECO:0000313" key="1">
    <source>
        <dbReference type="EMBL" id="GFO52161.1"/>
    </source>
</evidence>
<sequence length="61" mass="7258">MKFKKTKVFYEPHLLSWLIKLNIGDKKTPLFESIFGIERGVVINPMKRPRFKYYLAKGGRQ</sequence>
<proteinExistence type="predicted"/>
<dbReference type="AlphaFoldDB" id="A0A6L2ZWU6"/>
<protein>
    <submittedName>
        <fullName evidence="1">Uncharacterized protein</fullName>
    </submittedName>
</protein>
<gene>
    <name evidence="1" type="ORF">ikelab_14360</name>
</gene>
<evidence type="ECO:0000313" key="2">
    <source>
        <dbReference type="Proteomes" id="UP000504756"/>
    </source>
</evidence>
<dbReference type="Proteomes" id="UP000504756">
    <property type="component" value="Unassembled WGS sequence"/>
</dbReference>
<name>A0A6L2ZWU6_9LACT</name>
<dbReference type="RefSeq" id="WP_165706610.1">
    <property type="nucleotide sequence ID" value="NZ_BLXU01000008.1"/>
</dbReference>
<dbReference type="EMBL" id="BLXU01000008">
    <property type="protein sequence ID" value="GFO52161.1"/>
    <property type="molecule type" value="Genomic_DNA"/>
</dbReference>
<reference evidence="1 2" key="1">
    <citation type="submission" date="2020-06" db="EMBL/GenBank/DDBJ databases">
        <title>Draft genome sequence of Lactic acid bacteria from Okinawan-style tofu.</title>
        <authorList>
            <person name="Takara I."/>
            <person name="Ikematsu S."/>
        </authorList>
    </citation>
    <scope>NUCLEOTIDE SEQUENCE [LARGE SCALE GENOMIC DNA]</scope>
    <source>
        <strain evidence="2">lg38</strain>
    </source>
</reference>
<organism evidence="1 2">
    <name type="scientific">Lactococcus garvieae</name>
    <dbReference type="NCBI Taxonomy" id="1363"/>
    <lineage>
        <taxon>Bacteria</taxon>
        <taxon>Bacillati</taxon>
        <taxon>Bacillota</taxon>
        <taxon>Bacilli</taxon>
        <taxon>Lactobacillales</taxon>
        <taxon>Streptococcaceae</taxon>
        <taxon>Lactococcus</taxon>
    </lineage>
</organism>
<comment type="caution">
    <text evidence="1">The sequence shown here is derived from an EMBL/GenBank/DDBJ whole genome shotgun (WGS) entry which is preliminary data.</text>
</comment>